<accession>A0AB36JPY2</accession>
<evidence type="ECO:0000313" key="1">
    <source>
        <dbReference type="EMBL" id="ONK26202.1"/>
    </source>
</evidence>
<dbReference type="Proteomes" id="UP000188946">
    <property type="component" value="Unassembled WGS sequence"/>
</dbReference>
<dbReference type="NCBIfam" id="NF041002">
    <property type="entry name" value="pilin_ComGF"/>
    <property type="match status" value="1"/>
</dbReference>
<name>A0AB36JPY2_9STRE</name>
<keyword evidence="4" id="KW-1185">Reference proteome</keyword>
<comment type="caution">
    <text evidence="1">The sequence shown here is derived from an EMBL/GenBank/DDBJ whole genome shotgun (WGS) entry which is preliminary data.</text>
</comment>
<reference evidence="3 4" key="1">
    <citation type="submission" date="2016-12" db="EMBL/GenBank/DDBJ databases">
        <authorList>
            <person name="Gulvik C.A."/>
        </authorList>
    </citation>
    <scope>NUCLEOTIDE SEQUENCE [LARGE SCALE GENOMIC DNA]</scope>
    <source>
        <strain evidence="2 4">12-5202</strain>
        <strain evidence="1 3">12-5291</strain>
    </source>
</reference>
<evidence type="ECO:0000313" key="3">
    <source>
        <dbReference type="Proteomes" id="UP000188600"/>
    </source>
</evidence>
<gene>
    <name evidence="2" type="ORF">BVE84_07800</name>
    <name evidence="1" type="ORF">BVE86_07960</name>
</gene>
<dbReference type="AlphaFoldDB" id="A0AB36JPY2"/>
<dbReference type="EMBL" id="MSPR01000015">
    <property type="protein sequence ID" value="ONK27613.1"/>
    <property type="molecule type" value="Genomic_DNA"/>
</dbReference>
<dbReference type="InterPro" id="IPR016977">
    <property type="entry name" value="ComGF"/>
</dbReference>
<proteinExistence type="predicted"/>
<evidence type="ECO:0000313" key="2">
    <source>
        <dbReference type="EMBL" id="ONK27613.1"/>
    </source>
</evidence>
<sequence length="145" mass="16977">MLKKSKVSAFSLFECLLALLVLSGSLLVFEGLTKLIRQEVAYQERSIEKRWLVFAEQLSYELEGVHFIKVENDRLYIDKSGHRLSFGKSKADDFRKTNDKGRGYQPMLYQVASAKIHQDNSLIQIDITFENGWERSFVYRFEEKK</sequence>
<dbReference type="PIRSF" id="PIRSF031611">
    <property type="entry name" value="Competence_ComGF"/>
    <property type="match status" value="1"/>
</dbReference>
<protein>
    <submittedName>
        <fullName evidence="1">Competence protein ComGF</fullName>
    </submittedName>
</protein>
<organism evidence="1 3">
    <name type="scientific">Streptococcus azizii</name>
    <dbReference type="NCBI Taxonomy" id="1579424"/>
    <lineage>
        <taxon>Bacteria</taxon>
        <taxon>Bacillati</taxon>
        <taxon>Bacillota</taxon>
        <taxon>Bacilli</taxon>
        <taxon>Lactobacillales</taxon>
        <taxon>Streptococcaceae</taxon>
        <taxon>Streptococcus</taxon>
    </lineage>
</organism>
<evidence type="ECO:0000313" key="4">
    <source>
        <dbReference type="Proteomes" id="UP000188946"/>
    </source>
</evidence>
<dbReference type="Proteomes" id="UP000188600">
    <property type="component" value="Unassembled WGS sequence"/>
</dbReference>
<dbReference type="Pfam" id="PF15980">
    <property type="entry name" value="ComGF"/>
    <property type="match status" value="1"/>
</dbReference>
<dbReference type="EMBL" id="MSPT01000017">
    <property type="protein sequence ID" value="ONK26202.1"/>
    <property type="molecule type" value="Genomic_DNA"/>
</dbReference>